<comment type="caution">
    <text evidence="1">The sequence shown here is derived from an EMBL/GenBank/DDBJ whole genome shotgun (WGS) entry which is preliminary data.</text>
</comment>
<evidence type="ECO:0000313" key="1">
    <source>
        <dbReference type="EMBL" id="PEQ23317.1"/>
    </source>
</evidence>
<evidence type="ECO:0000313" key="2">
    <source>
        <dbReference type="Proteomes" id="UP000220611"/>
    </source>
</evidence>
<keyword evidence="2" id="KW-1185">Reference proteome</keyword>
<dbReference type="AlphaFoldDB" id="A0A855A1Y5"/>
<sequence length="64" mass="7716">MRLGFYFVATLLKLLFCIPFRIEKKNLSEFKRIDPFPYSYNQRQEQCQPCKNFSSFTPRKAGSW</sequence>
<reference evidence="1 2" key="1">
    <citation type="submission" date="2017-07" db="EMBL/GenBank/DDBJ databases">
        <title>Prevalence of linear plasmids in Cutibacterium (Propionibacterium) acnes isolates obtained from prostatic tissue.</title>
        <authorList>
            <person name="Davidsson S."/>
            <person name="Carlsson J."/>
            <person name="Molling P."/>
            <person name="Andren O."/>
            <person name="Andersson S.-O."/>
            <person name="Brzuszkiewicz E."/>
            <person name="Poehlein A."/>
            <person name="Al-Zeer M."/>
            <person name="Brinkmann V."/>
            <person name="Scavenius C."/>
            <person name="Nazipi S."/>
            <person name="Soderquist B."/>
            <person name="Bruggemann H."/>
        </authorList>
    </citation>
    <scope>NUCLEOTIDE SEQUENCE [LARGE SCALE GENOMIC DNA]</scope>
    <source>
        <strain evidence="1 2">DSM 753</strain>
    </source>
</reference>
<gene>
    <name evidence="1" type="ORF">CH238_14550</name>
</gene>
<dbReference type="EMBL" id="NOXF01000020">
    <property type="protein sequence ID" value="PEQ23317.1"/>
    <property type="molecule type" value="Genomic_DNA"/>
</dbReference>
<proteinExistence type="predicted"/>
<organism evidence="1 2">
    <name type="scientific">[Clostridium] leptum DSM 753</name>
    <dbReference type="NCBI Taxonomy" id="428125"/>
    <lineage>
        <taxon>Bacteria</taxon>
        <taxon>Bacillati</taxon>
        <taxon>Bacillota</taxon>
        <taxon>Clostridia</taxon>
        <taxon>Eubacteriales</taxon>
        <taxon>Oscillospiraceae</taxon>
        <taxon>Oscillospiraceae incertae sedis</taxon>
    </lineage>
</organism>
<name>A0A855A1Y5_9FIRM</name>
<protein>
    <submittedName>
        <fullName evidence="1">Uncharacterized protein</fullName>
    </submittedName>
</protein>
<dbReference type="Proteomes" id="UP000220611">
    <property type="component" value="Unassembled WGS sequence"/>
</dbReference>
<accession>A0A855A1Y5</accession>